<dbReference type="Proteomes" id="UP000799755">
    <property type="component" value="Unassembled WGS sequence"/>
</dbReference>
<keyword evidence="2" id="KW-1185">Reference proteome</keyword>
<dbReference type="EMBL" id="MU003493">
    <property type="protein sequence ID" value="KAF2477014.1"/>
    <property type="molecule type" value="Genomic_DNA"/>
</dbReference>
<accession>A0ACB6RCP8</accession>
<organism evidence="1 2">
    <name type="scientific">Lindgomyces ingoldianus</name>
    <dbReference type="NCBI Taxonomy" id="673940"/>
    <lineage>
        <taxon>Eukaryota</taxon>
        <taxon>Fungi</taxon>
        <taxon>Dikarya</taxon>
        <taxon>Ascomycota</taxon>
        <taxon>Pezizomycotina</taxon>
        <taxon>Dothideomycetes</taxon>
        <taxon>Pleosporomycetidae</taxon>
        <taxon>Pleosporales</taxon>
        <taxon>Lindgomycetaceae</taxon>
        <taxon>Lindgomyces</taxon>
    </lineage>
</organism>
<protein>
    <submittedName>
        <fullName evidence="1">Uncharacterized protein</fullName>
    </submittedName>
</protein>
<comment type="caution">
    <text evidence="1">The sequence shown here is derived from an EMBL/GenBank/DDBJ whole genome shotgun (WGS) entry which is preliminary data.</text>
</comment>
<evidence type="ECO:0000313" key="2">
    <source>
        <dbReference type="Proteomes" id="UP000799755"/>
    </source>
</evidence>
<gene>
    <name evidence="1" type="ORF">BDR25DRAFT_300110</name>
</gene>
<sequence>MIFFLVAFHLWKGAAFAAACWESWSRTCRRAASGRGRCLPACRPSSGACATVTMLSADVTVGMEQRLSGDF</sequence>
<proteinExistence type="predicted"/>
<name>A0ACB6RCP8_9PLEO</name>
<evidence type="ECO:0000313" key="1">
    <source>
        <dbReference type="EMBL" id="KAF2477014.1"/>
    </source>
</evidence>
<reference evidence="1" key="1">
    <citation type="journal article" date="2020" name="Stud. Mycol.">
        <title>101 Dothideomycetes genomes: a test case for predicting lifestyles and emergence of pathogens.</title>
        <authorList>
            <person name="Haridas S."/>
            <person name="Albert R."/>
            <person name="Binder M."/>
            <person name="Bloem J."/>
            <person name="Labutti K."/>
            <person name="Salamov A."/>
            <person name="Andreopoulos B."/>
            <person name="Baker S."/>
            <person name="Barry K."/>
            <person name="Bills G."/>
            <person name="Bluhm B."/>
            <person name="Cannon C."/>
            <person name="Castanera R."/>
            <person name="Culley D."/>
            <person name="Daum C."/>
            <person name="Ezra D."/>
            <person name="Gonzalez J."/>
            <person name="Henrissat B."/>
            <person name="Kuo A."/>
            <person name="Liang C."/>
            <person name="Lipzen A."/>
            <person name="Lutzoni F."/>
            <person name="Magnuson J."/>
            <person name="Mondo S."/>
            <person name="Nolan M."/>
            <person name="Ohm R."/>
            <person name="Pangilinan J."/>
            <person name="Park H.-J."/>
            <person name="Ramirez L."/>
            <person name="Alfaro M."/>
            <person name="Sun H."/>
            <person name="Tritt A."/>
            <person name="Yoshinaga Y."/>
            <person name="Zwiers L.-H."/>
            <person name="Turgeon B."/>
            <person name="Goodwin S."/>
            <person name="Spatafora J."/>
            <person name="Crous P."/>
            <person name="Grigoriev I."/>
        </authorList>
    </citation>
    <scope>NUCLEOTIDE SEQUENCE</scope>
    <source>
        <strain evidence="1">ATCC 200398</strain>
    </source>
</reference>